<dbReference type="AlphaFoldDB" id="A0AAD9VII3"/>
<evidence type="ECO:0000256" key="1">
    <source>
        <dbReference type="ARBA" id="ARBA00007611"/>
    </source>
</evidence>
<dbReference type="Pfam" id="PF01826">
    <property type="entry name" value="TIL"/>
    <property type="match status" value="1"/>
</dbReference>
<accession>A0AAD9VII3</accession>
<evidence type="ECO:0000256" key="3">
    <source>
        <dbReference type="ARBA" id="ARBA00022900"/>
    </source>
</evidence>
<dbReference type="PANTHER" id="PTHR23259">
    <property type="entry name" value="RIDDLE"/>
    <property type="match status" value="1"/>
</dbReference>
<dbReference type="EMBL" id="JAIFRP010004408">
    <property type="protein sequence ID" value="KAK2575928.1"/>
    <property type="molecule type" value="Genomic_DNA"/>
</dbReference>
<reference evidence="7" key="1">
    <citation type="submission" date="2021-08" db="EMBL/GenBank/DDBJ databases">
        <authorList>
            <person name="Misof B."/>
            <person name="Oliver O."/>
            <person name="Podsiadlowski L."/>
            <person name="Donath A."/>
            <person name="Peters R."/>
            <person name="Mayer C."/>
            <person name="Rust J."/>
            <person name="Gunkel S."/>
            <person name="Lesny P."/>
            <person name="Martin S."/>
            <person name="Oeyen J.P."/>
            <person name="Petersen M."/>
            <person name="Panagiotis P."/>
            <person name="Wilbrandt J."/>
            <person name="Tanja T."/>
        </authorList>
    </citation>
    <scope>NUCLEOTIDE SEQUENCE</scope>
    <source>
        <strain evidence="7">GBR_01_08_01A</strain>
        <tissue evidence="7">Thorax + abdomen</tissue>
    </source>
</reference>
<protein>
    <recommendedName>
        <fullName evidence="6">TIL domain-containing protein</fullName>
    </recommendedName>
</protein>
<gene>
    <name evidence="7" type="ORF">KPH14_007291</name>
</gene>
<dbReference type="PANTHER" id="PTHR23259:SF70">
    <property type="entry name" value="ACCESSORY GLAND PROTEIN ACP62F-RELATED"/>
    <property type="match status" value="1"/>
</dbReference>
<feature type="domain" description="TIL" evidence="6">
    <location>
        <begin position="28"/>
        <end position="78"/>
    </location>
</feature>
<dbReference type="Proteomes" id="UP001258017">
    <property type="component" value="Unassembled WGS sequence"/>
</dbReference>
<dbReference type="InterPro" id="IPR036084">
    <property type="entry name" value="Ser_inhib-like_sf"/>
</dbReference>
<reference evidence="7" key="2">
    <citation type="journal article" date="2023" name="Commun. Biol.">
        <title>Intrasexual cuticular hydrocarbon dimorphism in a wasp sheds light on hydrocarbon biosynthesis genes in Hymenoptera.</title>
        <authorList>
            <person name="Moris V.C."/>
            <person name="Podsiadlowski L."/>
            <person name="Martin S."/>
            <person name="Oeyen J.P."/>
            <person name="Donath A."/>
            <person name="Petersen M."/>
            <person name="Wilbrandt J."/>
            <person name="Misof B."/>
            <person name="Liedtke D."/>
            <person name="Thamm M."/>
            <person name="Scheiner R."/>
            <person name="Schmitt T."/>
            <person name="Niehuis O."/>
        </authorList>
    </citation>
    <scope>NUCLEOTIDE SEQUENCE</scope>
    <source>
        <strain evidence="7">GBR_01_08_01A</strain>
    </source>
</reference>
<dbReference type="GO" id="GO:0004867">
    <property type="term" value="F:serine-type endopeptidase inhibitor activity"/>
    <property type="evidence" value="ECO:0007669"/>
    <property type="project" value="UniProtKB-KW"/>
</dbReference>
<name>A0AAD9VII3_9HYME</name>
<evidence type="ECO:0000313" key="8">
    <source>
        <dbReference type="Proteomes" id="UP001258017"/>
    </source>
</evidence>
<dbReference type="InterPro" id="IPR051368">
    <property type="entry name" value="SerProtInhib-TIL_Domain"/>
</dbReference>
<evidence type="ECO:0000259" key="6">
    <source>
        <dbReference type="Pfam" id="PF01826"/>
    </source>
</evidence>
<keyword evidence="5" id="KW-0732">Signal</keyword>
<comment type="caution">
    <text evidence="7">The sequence shown here is derived from an EMBL/GenBank/DDBJ whole genome shotgun (WGS) entry which is preliminary data.</text>
</comment>
<evidence type="ECO:0000256" key="5">
    <source>
        <dbReference type="SAM" id="SignalP"/>
    </source>
</evidence>
<keyword evidence="2" id="KW-0646">Protease inhibitor</keyword>
<dbReference type="CDD" id="cd19941">
    <property type="entry name" value="TIL"/>
    <property type="match status" value="1"/>
</dbReference>
<evidence type="ECO:0000256" key="4">
    <source>
        <dbReference type="ARBA" id="ARBA00023157"/>
    </source>
</evidence>
<comment type="similarity">
    <text evidence="1">Belongs to the serine protease inhibitor-like (TIL domain-containing) family.</text>
</comment>
<dbReference type="SUPFAM" id="SSF57567">
    <property type="entry name" value="Serine protease inhibitors"/>
    <property type="match status" value="1"/>
</dbReference>
<keyword evidence="8" id="KW-1185">Reference proteome</keyword>
<keyword evidence="3" id="KW-0722">Serine protease inhibitor</keyword>
<dbReference type="InterPro" id="IPR002919">
    <property type="entry name" value="TIL_dom"/>
</dbReference>
<sequence>MSRVILALLVLVAVASAFPQQSHQHHNCGENEEFVSCGSACEPACGDPIERPCTFQCVIGCQCKNGYLRDHTTKACVSECPQ</sequence>
<feature type="chain" id="PRO_5042036855" description="TIL domain-containing protein" evidence="5">
    <location>
        <begin position="18"/>
        <end position="82"/>
    </location>
</feature>
<feature type="signal peptide" evidence="5">
    <location>
        <begin position="1"/>
        <end position="17"/>
    </location>
</feature>
<organism evidence="7 8">
    <name type="scientific">Odynerus spinipes</name>
    <dbReference type="NCBI Taxonomy" id="1348599"/>
    <lineage>
        <taxon>Eukaryota</taxon>
        <taxon>Metazoa</taxon>
        <taxon>Ecdysozoa</taxon>
        <taxon>Arthropoda</taxon>
        <taxon>Hexapoda</taxon>
        <taxon>Insecta</taxon>
        <taxon>Pterygota</taxon>
        <taxon>Neoptera</taxon>
        <taxon>Endopterygota</taxon>
        <taxon>Hymenoptera</taxon>
        <taxon>Apocrita</taxon>
        <taxon>Aculeata</taxon>
        <taxon>Vespoidea</taxon>
        <taxon>Vespidae</taxon>
        <taxon>Eumeninae</taxon>
        <taxon>Odynerus</taxon>
    </lineage>
</organism>
<dbReference type="Gene3D" id="2.10.25.10">
    <property type="entry name" value="Laminin"/>
    <property type="match status" value="1"/>
</dbReference>
<evidence type="ECO:0000256" key="2">
    <source>
        <dbReference type="ARBA" id="ARBA00022690"/>
    </source>
</evidence>
<proteinExistence type="inferred from homology"/>
<keyword evidence="4" id="KW-1015">Disulfide bond</keyword>
<evidence type="ECO:0000313" key="7">
    <source>
        <dbReference type="EMBL" id="KAK2575928.1"/>
    </source>
</evidence>